<dbReference type="InterPro" id="IPR001263">
    <property type="entry name" value="PI3K_accessory_dom"/>
</dbReference>
<dbReference type="EMBL" id="JAFJMO010000008">
    <property type="protein sequence ID" value="KAJ8269111.1"/>
    <property type="molecule type" value="Genomic_DNA"/>
</dbReference>
<dbReference type="GO" id="GO:0016303">
    <property type="term" value="F:1-phosphatidylinositol-3-kinase activity"/>
    <property type="evidence" value="ECO:0007669"/>
    <property type="project" value="UniProtKB-EC"/>
</dbReference>
<evidence type="ECO:0000259" key="11">
    <source>
        <dbReference type="PROSITE" id="PS50290"/>
    </source>
</evidence>
<protein>
    <recommendedName>
        <fullName evidence="16">Phosphatidylinositol-4-phosphate 3-kinase</fullName>
    </recommendedName>
</protein>
<evidence type="ECO:0000256" key="3">
    <source>
        <dbReference type="ARBA" id="ARBA00022741"/>
    </source>
</evidence>
<evidence type="ECO:0000259" key="10">
    <source>
        <dbReference type="PROSITE" id="PS50004"/>
    </source>
</evidence>
<evidence type="ECO:0000256" key="7">
    <source>
        <dbReference type="ARBA" id="ARBA00029297"/>
    </source>
</evidence>
<gene>
    <name evidence="14" type="ORF">COCON_G00117180</name>
</gene>
<evidence type="ECO:0008006" key="16">
    <source>
        <dbReference type="Google" id="ProtNLM"/>
    </source>
</evidence>
<dbReference type="Pfam" id="PF00454">
    <property type="entry name" value="PI3_PI4_kinase"/>
    <property type="match status" value="1"/>
</dbReference>
<evidence type="ECO:0000256" key="8">
    <source>
        <dbReference type="SAM" id="Coils"/>
    </source>
</evidence>
<feature type="domain" description="PI3K/PI4K catalytic" evidence="11">
    <location>
        <begin position="772"/>
        <end position="1050"/>
    </location>
</feature>
<comment type="caution">
    <text evidence="14">The sequence shown here is derived from an EMBL/GenBank/DDBJ whole genome shotgun (WGS) entry which is preliminary data.</text>
</comment>
<dbReference type="GO" id="GO:0035005">
    <property type="term" value="F:1-phosphatidylinositol-4-phosphate 3-kinase activity"/>
    <property type="evidence" value="ECO:0007669"/>
    <property type="project" value="UniProtKB-EC"/>
</dbReference>
<dbReference type="GO" id="GO:0035091">
    <property type="term" value="F:phosphatidylinositol binding"/>
    <property type="evidence" value="ECO:0007669"/>
    <property type="project" value="InterPro"/>
</dbReference>
<dbReference type="InterPro" id="IPR018936">
    <property type="entry name" value="PI3/4_kinase_CS"/>
</dbReference>
<evidence type="ECO:0000256" key="4">
    <source>
        <dbReference type="ARBA" id="ARBA00022777"/>
    </source>
</evidence>
<dbReference type="InterPro" id="IPR011009">
    <property type="entry name" value="Kinase-like_dom_sf"/>
</dbReference>
<dbReference type="FunFam" id="3.30.1010.10:FF:000001">
    <property type="entry name" value="Phosphatidylinositol 4-phosphate 3-kinase C2 domain-containing subunit beta"/>
    <property type="match status" value="1"/>
</dbReference>
<dbReference type="GO" id="GO:0043491">
    <property type="term" value="P:phosphatidylinositol 3-kinase/protein kinase B signal transduction"/>
    <property type="evidence" value="ECO:0007669"/>
    <property type="project" value="TreeGrafter"/>
</dbReference>
<dbReference type="InterPro" id="IPR000008">
    <property type="entry name" value="C2_dom"/>
</dbReference>
<dbReference type="PROSITE" id="PS51547">
    <property type="entry name" value="C2_PI3K"/>
    <property type="match status" value="1"/>
</dbReference>
<dbReference type="Gene3D" id="3.30.1520.10">
    <property type="entry name" value="Phox-like domain"/>
    <property type="match status" value="1"/>
</dbReference>
<comment type="catalytic activity">
    <reaction evidence="7">
        <text>a 1,2-diacyl-sn-glycero-3-phospho-(1D-myo-inositol 4-phosphate) + ATP = a 1,2-diacyl-sn-glycero-3-phospho-(1D-myo-inositol-3,4-bisphosphate) + ADP + H(+)</text>
        <dbReference type="Rhea" id="RHEA:18373"/>
        <dbReference type="ChEBI" id="CHEBI:15378"/>
        <dbReference type="ChEBI" id="CHEBI:30616"/>
        <dbReference type="ChEBI" id="CHEBI:57658"/>
        <dbReference type="ChEBI" id="CHEBI:58178"/>
        <dbReference type="ChEBI" id="CHEBI:456216"/>
        <dbReference type="EC" id="2.7.1.154"/>
    </reaction>
    <physiologicalReaction direction="left-to-right" evidence="7">
        <dbReference type="Rhea" id="RHEA:18374"/>
    </physiologicalReaction>
</comment>
<dbReference type="PROSITE" id="PS00916">
    <property type="entry name" value="PI3_4_KINASE_2"/>
    <property type="match status" value="1"/>
</dbReference>
<feature type="domain" description="C2 PI3K-type" evidence="13">
    <location>
        <begin position="364"/>
        <end position="511"/>
    </location>
</feature>
<dbReference type="Gene3D" id="1.25.40.70">
    <property type="entry name" value="Phosphatidylinositol 3-kinase, accessory domain (PIK)"/>
    <property type="match status" value="1"/>
</dbReference>
<dbReference type="SMART" id="SM00239">
    <property type="entry name" value="C2"/>
    <property type="match status" value="1"/>
</dbReference>
<dbReference type="Gene3D" id="1.10.1070.11">
    <property type="entry name" value="Phosphatidylinositol 3-/4-kinase, catalytic domain"/>
    <property type="match status" value="1"/>
</dbReference>
<dbReference type="InterPro" id="IPR000403">
    <property type="entry name" value="PI3/4_kinase_cat_dom"/>
</dbReference>
<dbReference type="GO" id="GO:0005942">
    <property type="term" value="C:phosphatidylinositol 3-kinase complex"/>
    <property type="evidence" value="ECO:0007669"/>
    <property type="project" value="TreeGrafter"/>
</dbReference>
<dbReference type="Pfam" id="PF00613">
    <property type="entry name" value="PI3Ka"/>
    <property type="match status" value="1"/>
</dbReference>
<organism evidence="14 15">
    <name type="scientific">Conger conger</name>
    <name type="common">Conger eel</name>
    <name type="synonym">Muraena conger</name>
    <dbReference type="NCBI Taxonomy" id="82655"/>
    <lineage>
        <taxon>Eukaryota</taxon>
        <taxon>Metazoa</taxon>
        <taxon>Chordata</taxon>
        <taxon>Craniata</taxon>
        <taxon>Vertebrata</taxon>
        <taxon>Euteleostomi</taxon>
        <taxon>Actinopterygii</taxon>
        <taxon>Neopterygii</taxon>
        <taxon>Teleostei</taxon>
        <taxon>Anguilliformes</taxon>
        <taxon>Congridae</taxon>
        <taxon>Conger</taxon>
    </lineage>
</organism>
<dbReference type="PANTHER" id="PTHR10048">
    <property type="entry name" value="PHOSPHATIDYLINOSITOL KINASE"/>
    <property type="match status" value="1"/>
</dbReference>
<evidence type="ECO:0000256" key="6">
    <source>
        <dbReference type="ARBA" id="ARBA00023985"/>
    </source>
</evidence>
<dbReference type="GO" id="GO:0005737">
    <property type="term" value="C:cytoplasm"/>
    <property type="evidence" value="ECO:0007669"/>
    <property type="project" value="TreeGrafter"/>
</dbReference>
<dbReference type="InterPro" id="IPR016024">
    <property type="entry name" value="ARM-type_fold"/>
</dbReference>
<dbReference type="InterPro" id="IPR035892">
    <property type="entry name" value="C2_domain_sf"/>
</dbReference>
<name>A0A9Q1HY99_CONCO</name>
<dbReference type="SUPFAM" id="SSF48371">
    <property type="entry name" value="ARM repeat"/>
    <property type="match status" value="1"/>
</dbReference>
<accession>A0A9Q1HY99</accession>
<keyword evidence="5" id="KW-0067">ATP-binding</keyword>
<dbReference type="InterPro" id="IPR036940">
    <property type="entry name" value="PI3/4_kinase_cat_sf"/>
</dbReference>
<dbReference type="InterPro" id="IPR042236">
    <property type="entry name" value="PI3K_accessory_sf"/>
</dbReference>
<dbReference type="Gene3D" id="3.10.20.770">
    <property type="match status" value="1"/>
</dbReference>
<dbReference type="Proteomes" id="UP001152803">
    <property type="component" value="Unassembled WGS sequence"/>
</dbReference>
<proteinExistence type="inferred from homology"/>
<dbReference type="PANTHER" id="PTHR10048:SF29">
    <property type="entry name" value="PHOSPHATIDYLINOSITOL 3-KINASE C2 DOMAIN-CONTAINING SUBUNIT GAMMA"/>
    <property type="match status" value="1"/>
</dbReference>
<dbReference type="SMART" id="SM00146">
    <property type="entry name" value="PI3Kc"/>
    <property type="match status" value="1"/>
</dbReference>
<feature type="domain" description="C2" evidence="10">
    <location>
        <begin position="1196"/>
        <end position="1312"/>
    </location>
</feature>
<feature type="region of interest" description="Disordered" evidence="9">
    <location>
        <begin position="1"/>
        <end position="58"/>
    </location>
</feature>
<dbReference type="Gene3D" id="3.30.1010.10">
    <property type="entry name" value="Phosphatidylinositol 3-kinase Catalytic Subunit, Chain A, domain 4"/>
    <property type="match status" value="1"/>
</dbReference>
<evidence type="ECO:0000256" key="1">
    <source>
        <dbReference type="ARBA" id="ARBA00006209"/>
    </source>
</evidence>
<feature type="domain" description="PIK helical" evidence="12">
    <location>
        <begin position="527"/>
        <end position="703"/>
    </location>
</feature>
<dbReference type="Gene3D" id="2.60.40.150">
    <property type="entry name" value="C2 domain"/>
    <property type="match status" value="2"/>
</dbReference>
<evidence type="ECO:0000256" key="5">
    <source>
        <dbReference type="ARBA" id="ARBA00022840"/>
    </source>
</evidence>
<evidence type="ECO:0000256" key="2">
    <source>
        <dbReference type="ARBA" id="ARBA00022679"/>
    </source>
</evidence>
<keyword evidence="8" id="KW-0175">Coiled coil</keyword>
<dbReference type="InterPro" id="IPR036871">
    <property type="entry name" value="PX_dom_sf"/>
</dbReference>
<dbReference type="InterPro" id="IPR029071">
    <property type="entry name" value="Ubiquitin-like_domsf"/>
</dbReference>
<keyword evidence="3" id="KW-0547">Nucleotide-binding</keyword>
<dbReference type="InterPro" id="IPR015433">
    <property type="entry name" value="PI3/4_kinase"/>
</dbReference>
<comment type="similarity">
    <text evidence="1">Belongs to the PI3/PI4-kinase family. Type III PI4K subfamily.</text>
</comment>
<evidence type="ECO:0000313" key="14">
    <source>
        <dbReference type="EMBL" id="KAJ8269111.1"/>
    </source>
</evidence>
<dbReference type="PROSITE" id="PS50004">
    <property type="entry name" value="C2"/>
    <property type="match status" value="1"/>
</dbReference>
<keyword evidence="4" id="KW-0418">Kinase</keyword>
<dbReference type="OrthoDB" id="67688at2759"/>
<feature type="coiled-coil region" evidence="8">
    <location>
        <begin position="243"/>
        <end position="270"/>
    </location>
</feature>
<reference evidence="14" key="1">
    <citation type="journal article" date="2023" name="Science">
        <title>Genome structures resolve the early diversification of teleost fishes.</title>
        <authorList>
            <person name="Parey E."/>
            <person name="Louis A."/>
            <person name="Montfort J."/>
            <person name="Bouchez O."/>
            <person name="Roques C."/>
            <person name="Iampietro C."/>
            <person name="Lluch J."/>
            <person name="Castinel A."/>
            <person name="Donnadieu C."/>
            <person name="Desvignes T."/>
            <person name="Floi Bucao C."/>
            <person name="Jouanno E."/>
            <person name="Wen M."/>
            <person name="Mejri S."/>
            <person name="Dirks R."/>
            <person name="Jansen H."/>
            <person name="Henkel C."/>
            <person name="Chen W.J."/>
            <person name="Zahm M."/>
            <person name="Cabau C."/>
            <person name="Klopp C."/>
            <person name="Thompson A.W."/>
            <person name="Robinson-Rechavi M."/>
            <person name="Braasch I."/>
            <person name="Lecointre G."/>
            <person name="Bobe J."/>
            <person name="Postlethwait J.H."/>
            <person name="Berthelot C."/>
            <person name="Roest Crollius H."/>
            <person name="Guiguen Y."/>
        </authorList>
    </citation>
    <scope>NUCLEOTIDE SEQUENCE</scope>
    <source>
        <strain evidence="14">Concon-B</strain>
    </source>
</reference>
<keyword evidence="15" id="KW-1185">Reference proteome</keyword>
<dbReference type="SMART" id="SM00145">
    <property type="entry name" value="PI3Ka"/>
    <property type="match status" value="1"/>
</dbReference>
<dbReference type="GO" id="GO:0005886">
    <property type="term" value="C:plasma membrane"/>
    <property type="evidence" value="ECO:0007669"/>
    <property type="project" value="TreeGrafter"/>
</dbReference>
<dbReference type="SUPFAM" id="SSF56112">
    <property type="entry name" value="Protein kinase-like (PK-like)"/>
    <property type="match status" value="1"/>
</dbReference>
<dbReference type="GO" id="GO:0005524">
    <property type="term" value="F:ATP binding"/>
    <property type="evidence" value="ECO:0007669"/>
    <property type="project" value="UniProtKB-KW"/>
</dbReference>
<comment type="catalytic activity">
    <reaction evidence="6">
        <text>a 1,2-diacyl-sn-glycero-3-phospho-(1D-myo-inositol) + ATP = a 1,2-diacyl-sn-glycero-3-phospho-(1D-myo-inositol-3-phosphate) + ADP + H(+)</text>
        <dbReference type="Rhea" id="RHEA:12709"/>
        <dbReference type="ChEBI" id="CHEBI:15378"/>
        <dbReference type="ChEBI" id="CHEBI:30616"/>
        <dbReference type="ChEBI" id="CHEBI:57880"/>
        <dbReference type="ChEBI" id="CHEBI:58088"/>
        <dbReference type="ChEBI" id="CHEBI:456216"/>
        <dbReference type="EC" id="2.7.1.137"/>
    </reaction>
    <physiologicalReaction direction="left-to-right" evidence="6">
        <dbReference type="Rhea" id="RHEA:12710"/>
    </physiologicalReaction>
</comment>
<dbReference type="PROSITE" id="PS51545">
    <property type="entry name" value="PIK_HELICAL"/>
    <property type="match status" value="1"/>
</dbReference>
<sequence>MHNALPWDPAGCVATDQNGEDDEASEAVGPSVKPPPVPPRRRAASTKPGDIRHSGEIGSLGRRLIRANTGETQDPWTINLVDTLGGSNEKLTAFCSSISKLRSKYPHTDRTMNTGEVWGRVYPLHPSMSKNTPLTVSVSTPWLPHQVPFPTTVNRSVQDLIQEILLLIGVPSTSEYLLKMCDSEEFLRNDEILGAYENIQTYLKFKMVAPVRVVPLSNLDSLLRRDDEDDSWPFTLNHFLDSCDRLSISRVELEDKLHAYSREVNQLMRSQCGSNINQIVEGVRDICSSVCGISIQEVEDGIGQLNRIKPTMLNPMEMSDCQTAVVILHQALVKLLHMFFDNFNSDMQIQDICQSAPSYDMNQNDDILQVDLVALNKLQISWLNRFDYFCMSCALTYGENKLCEVGFSEHISTARALGDKIQCGRTIVFPVPVRELPYESMLTFRLLGSKQGKNDELLRWAVLPLYTNRTLVSGTVLLSMSNLVELTHPPTPAVSDGHRQATGVILQVEFPNTCRWKYERPQALPSSIPFIPPSEELHKKLTGVSQKCCLSFLTKNEKSFLWGRRYSCNKGNTQLHLLLGSVPKWKPSDLPEIYMVLETWELQRPEEALFLLSDSFQDQNVRRVAVQSLELLSDTDIEDYLPQLVQALKMEWELDGPLVVFLLDRSLCNIRVAHQLYWLLNDAMEDMPYRSWFSKLRAALLHCCGAALRQELGLEENLINLLTRVAERVRLADKAMRKEVLQREKQKIADFFKEGVVCRLPLDPAVLVKGVDLDACTFFSSNAAPLAVPFINADCLGRNVNIICKTGDNLRQDMLVLQVVHLMDRVWQTDGLDMRMVTYRCLSTGGDQGLVEVVTEAVTLGKIHQKWGVSGTLREDTLEKWFHMWNQTEEDYEEAVMNFLHSCAGWCVATFILGICDRHNDNIMLKHSGHMFHIDFGKIMGNAQTIATIKRDRSPFIYTSEMQHFITGGGQMEHRYHRFVELCCQAYNSIRRRSALVLSLLQLMLGAGMPELKDNQDLKFVYDNLRPQVSEMEATAYFTSKIKESLSSFPVKINFLFHAMAQPSTKRPEPPKQAQIGARNSNIQEVVIQKHSMKGRNLVFEMKVTIEDGFLLSDKTFSQFEMIHKELQKHFIESDLPQFPAWYQMSFSPGRKMSLLNKYLKELFEGPCKGNEFVCSLFLDGPETVNLMRASIKDSRNPQIQISMSYADKKLFILVKHLQNIRLPSGTCPDAYVETRLYPDPYGRSKKKTKVVRSENPCFNELIEYSNVPALMGCVLELTVKSKKVFIAATNVQLDGAWMGCEVWIPLVNSAM</sequence>
<evidence type="ECO:0000259" key="12">
    <source>
        <dbReference type="PROSITE" id="PS51545"/>
    </source>
</evidence>
<keyword evidence="2" id="KW-0808">Transferase</keyword>
<dbReference type="SUPFAM" id="SSF64268">
    <property type="entry name" value="PX domain"/>
    <property type="match status" value="1"/>
</dbReference>
<evidence type="ECO:0000256" key="9">
    <source>
        <dbReference type="SAM" id="MobiDB-lite"/>
    </source>
</evidence>
<dbReference type="PROSITE" id="PS50290">
    <property type="entry name" value="PI3_4_KINASE_3"/>
    <property type="match status" value="1"/>
</dbReference>
<dbReference type="InterPro" id="IPR002420">
    <property type="entry name" value="PI3K-type_C2_dom"/>
</dbReference>
<evidence type="ECO:0000313" key="15">
    <source>
        <dbReference type="Proteomes" id="UP001152803"/>
    </source>
</evidence>
<dbReference type="SUPFAM" id="SSF54236">
    <property type="entry name" value="Ubiquitin-like"/>
    <property type="match status" value="1"/>
</dbReference>
<dbReference type="GO" id="GO:0016477">
    <property type="term" value="P:cell migration"/>
    <property type="evidence" value="ECO:0007669"/>
    <property type="project" value="TreeGrafter"/>
</dbReference>
<dbReference type="SUPFAM" id="SSF49562">
    <property type="entry name" value="C2 domain (Calcium/lipid-binding domain, CaLB)"/>
    <property type="match status" value="2"/>
</dbReference>
<evidence type="ECO:0000259" key="13">
    <source>
        <dbReference type="PROSITE" id="PS51547"/>
    </source>
</evidence>
<dbReference type="FunFam" id="1.10.1070.11:FF:000001">
    <property type="entry name" value="Phosphatidylinositol 4,5-bisphosphate 3-kinase catalytic subunit"/>
    <property type="match status" value="1"/>
</dbReference>
<dbReference type="GO" id="GO:0048015">
    <property type="term" value="P:phosphatidylinositol-mediated signaling"/>
    <property type="evidence" value="ECO:0007669"/>
    <property type="project" value="TreeGrafter"/>
</dbReference>